<geneLocation type="mitochondrion" evidence="1"/>
<proteinExistence type="predicted"/>
<protein>
    <submittedName>
        <fullName evidence="1">Uncharacterized protein</fullName>
    </submittedName>
</protein>
<evidence type="ECO:0000313" key="1">
    <source>
        <dbReference type="EMBL" id="KUM47785.1"/>
    </source>
</evidence>
<dbReference type="AlphaFoldDB" id="A0A101LYP7"/>
<comment type="caution">
    <text evidence="1">The sequence shown here is derived from an EMBL/GenBank/DDBJ whole genome shotgun (WGS) entry which is preliminary data.</text>
</comment>
<name>A0A101LYP7_PICGL</name>
<accession>A0A101LYP7</accession>
<organism evidence="1">
    <name type="scientific">Picea glauca</name>
    <name type="common">White spruce</name>
    <name type="synonym">Pinus glauca</name>
    <dbReference type="NCBI Taxonomy" id="3330"/>
    <lineage>
        <taxon>Eukaryota</taxon>
        <taxon>Viridiplantae</taxon>
        <taxon>Streptophyta</taxon>
        <taxon>Embryophyta</taxon>
        <taxon>Tracheophyta</taxon>
        <taxon>Spermatophyta</taxon>
        <taxon>Pinopsida</taxon>
        <taxon>Pinidae</taxon>
        <taxon>Conifers I</taxon>
        <taxon>Pinales</taxon>
        <taxon>Pinaceae</taxon>
        <taxon>Picea</taxon>
    </lineage>
</organism>
<gene>
    <name evidence="1" type="ORF">ABT39_MTgene4779</name>
</gene>
<sequence length="53" mass="6501">MEIKSVRKRKLALNKFERYRHPLNEMKFNVLTMSRISWIRAILLRSKSSFSCW</sequence>
<keyword evidence="1" id="KW-0496">Mitochondrion</keyword>
<reference evidence="1" key="1">
    <citation type="journal article" date="2015" name="Genome Biol. Evol.">
        <title>Organellar Genomes of White Spruce (Picea glauca): Assembly and Annotation.</title>
        <authorList>
            <person name="Jackman S.D."/>
            <person name="Warren R.L."/>
            <person name="Gibb E.A."/>
            <person name="Vandervalk B.P."/>
            <person name="Mohamadi H."/>
            <person name="Chu J."/>
            <person name="Raymond A."/>
            <person name="Pleasance S."/>
            <person name="Coope R."/>
            <person name="Wildung M.R."/>
            <person name="Ritland C.E."/>
            <person name="Bousquet J."/>
            <person name="Jones S.J."/>
            <person name="Bohlmann J."/>
            <person name="Birol I."/>
        </authorList>
    </citation>
    <scope>NUCLEOTIDE SEQUENCE [LARGE SCALE GENOMIC DNA]</scope>
    <source>
        <tissue evidence="1">Flushing bud</tissue>
    </source>
</reference>
<dbReference type="EMBL" id="LKAM01000006">
    <property type="protein sequence ID" value="KUM47785.1"/>
    <property type="molecule type" value="Genomic_DNA"/>
</dbReference>